<proteinExistence type="predicted"/>
<organism evidence="2 3">
    <name type="scientific">Labrys neptuniae</name>
    <dbReference type="NCBI Taxonomy" id="376174"/>
    <lineage>
        <taxon>Bacteria</taxon>
        <taxon>Pseudomonadati</taxon>
        <taxon>Pseudomonadota</taxon>
        <taxon>Alphaproteobacteria</taxon>
        <taxon>Hyphomicrobiales</taxon>
        <taxon>Xanthobacteraceae</taxon>
        <taxon>Labrys</taxon>
    </lineage>
</organism>
<protein>
    <submittedName>
        <fullName evidence="2">DUF2169 domain-containing protein</fullName>
    </submittedName>
</protein>
<gene>
    <name evidence="2" type="ORF">ACETRX_10435</name>
</gene>
<evidence type="ECO:0000313" key="2">
    <source>
        <dbReference type="EMBL" id="MFC2250031.1"/>
    </source>
</evidence>
<accession>A0ABV6ZCU1</accession>
<dbReference type="RefSeq" id="WP_394310241.1">
    <property type="nucleotide sequence ID" value="NZ_JBHGPK010000003.1"/>
</dbReference>
<dbReference type="InterPro" id="IPR018683">
    <property type="entry name" value="DUF2169"/>
</dbReference>
<evidence type="ECO:0000259" key="1">
    <source>
        <dbReference type="Pfam" id="PF09937"/>
    </source>
</evidence>
<comment type="caution">
    <text evidence="2">The sequence shown here is derived from an EMBL/GenBank/DDBJ whole genome shotgun (WGS) entry which is preliminary data.</text>
</comment>
<dbReference type="Proteomes" id="UP001595190">
    <property type="component" value="Unassembled WGS sequence"/>
</dbReference>
<evidence type="ECO:0000313" key="3">
    <source>
        <dbReference type="Proteomes" id="UP001595190"/>
    </source>
</evidence>
<sequence>MPKLINHTPYPNFRYYSADNQNRDFGVIIVKATYELAPSGRLLIAEEQAPLVFTDLTHGALNISSLWHPSDMVPNKPATDVIVNAIAYAPGGRPTPSWLCGIKIMDGAQILLDKQLRVTGPRRWEPIWRGQMREKAKSDWCAYREHFLEWRLTEPEPITQLPLQYEYAYGGEIATGADDDGTARFDTDARNPIGRGKLDRKWTDHANDVPAPQIEDPKARITEPYKTYMPQNLGPIPPAWEPRYPLGGTYDQNWIDNIWPKWPADYDFAYHNSAHPDLIVTPYLKGGERVTLTGLSMGRETLAFNLPNESIFVDLVSKDGHEKRQDMVLDTVFLDIAAESWRDWRVFLSWRVNFEPQIHEEAIIQRVIKVVSATDLRRSLRERSAA</sequence>
<name>A0ABV6ZCU1_9HYPH</name>
<dbReference type="Pfam" id="PF09937">
    <property type="entry name" value="DUF2169"/>
    <property type="match status" value="1"/>
</dbReference>
<reference evidence="2 3" key="1">
    <citation type="submission" date="2024-09" db="EMBL/GenBank/DDBJ databases">
        <title>Description of Labrys sedimenti sp. nov., isolated from a diclofenac-degrading enrichment culture, and genome-based reclassification of Labrys portucalensis as a later heterotypic synonym of Labrys neptuniae.</title>
        <authorList>
            <person name="Tancsics A."/>
            <person name="Csepanyi A."/>
        </authorList>
    </citation>
    <scope>NUCLEOTIDE SEQUENCE [LARGE SCALE GENOMIC DNA]</scope>
    <source>
        <strain evidence="2 3">LMG 23412</strain>
    </source>
</reference>
<feature type="domain" description="DUF2169" evidence="1">
    <location>
        <begin position="23"/>
        <end position="351"/>
    </location>
</feature>
<dbReference type="EMBL" id="JBHGPK010000003">
    <property type="protein sequence ID" value="MFC2250031.1"/>
    <property type="molecule type" value="Genomic_DNA"/>
</dbReference>